<evidence type="ECO:0000256" key="4">
    <source>
        <dbReference type="ARBA" id="ARBA00022692"/>
    </source>
</evidence>
<dbReference type="PANTHER" id="PTHR33452:SF1">
    <property type="entry name" value="INNER MEMBRANE PROTEIN YPHA-RELATED"/>
    <property type="match status" value="1"/>
</dbReference>
<evidence type="ECO:0000313" key="8">
    <source>
        <dbReference type="EMBL" id="MBI4132670.1"/>
    </source>
</evidence>
<evidence type="ECO:0000256" key="7">
    <source>
        <dbReference type="SAM" id="Phobius"/>
    </source>
</evidence>
<sequence length="145" mass="15413">MQPYTKFQETALFALRVIVATIFLYAAYAKLPFWSGAPEGVPAGMVNLIKFLSIVEPLGALALVAGFLTRWAAAGLGIIMVGAIFTLAFTMNVGFFTTPQGVGWDYNLFILGGTLILMAFGAGRWSVDATRKKGGANPSSSLLSI</sequence>
<comment type="similarity">
    <text evidence="2">Belongs to the DoxX family.</text>
</comment>
<dbReference type="PANTHER" id="PTHR33452">
    <property type="entry name" value="OXIDOREDUCTASE CATD-RELATED"/>
    <property type="match status" value="1"/>
</dbReference>
<dbReference type="EMBL" id="JACQMI010000005">
    <property type="protein sequence ID" value="MBI4132670.1"/>
    <property type="molecule type" value="Genomic_DNA"/>
</dbReference>
<reference evidence="8" key="1">
    <citation type="submission" date="2020-07" db="EMBL/GenBank/DDBJ databases">
        <title>Huge and variable diversity of episymbiotic CPR bacteria and DPANN archaea in groundwater ecosystems.</title>
        <authorList>
            <person name="He C.Y."/>
            <person name="Keren R."/>
            <person name="Whittaker M."/>
            <person name="Farag I.F."/>
            <person name="Doudna J."/>
            <person name="Cate J.H.D."/>
            <person name="Banfield J.F."/>
        </authorList>
    </citation>
    <scope>NUCLEOTIDE SEQUENCE</scope>
    <source>
        <strain evidence="8">NC_groundwater_1225_Ag_S-0.1um_56_177</strain>
    </source>
</reference>
<name>A0A933DRZ7_9BACT</name>
<organism evidence="8 9">
    <name type="scientific">Candidatus Sungiibacteriota bacterium</name>
    <dbReference type="NCBI Taxonomy" id="2750080"/>
    <lineage>
        <taxon>Bacteria</taxon>
        <taxon>Candidatus Sungiibacteriota</taxon>
    </lineage>
</organism>
<protein>
    <submittedName>
        <fullName evidence="8">DoxX family protein</fullName>
    </submittedName>
</protein>
<evidence type="ECO:0000256" key="3">
    <source>
        <dbReference type="ARBA" id="ARBA00022475"/>
    </source>
</evidence>
<keyword evidence="5 7" id="KW-1133">Transmembrane helix</keyword>
<feature type="transmembrane region" description="Helical" evidence="7">
    <location>
        <begin position="48"/>
        <end position="68"/>
    </location>
</feature>
<evidence type="ECO:0000256" key="6">
    <source>
        <dbReference type="ARBA" id="ARBA00023136"/>
    </source>
</evidence>
<gene>
    <name evidence="8" type="ORF">HY473_01030</name>
</gene>
<dbReference type="Pfam" id="PF07681">
    <property type="entry name" value="DoxX"/>
    <property type="match status" value="1"/>
</dbReference>
<accession>A0A933DRZ7</accession>
<dbReference type="Proteomes" id="UP000756703">
    <property type="component" value="Unassembled WGS sequence"/>
</dbReference>
<dbReference type="InterPro" id="IPR051907">
    <property type="entry name" value="DoxX-like_oxidoreductase"/>
</dbReference>
<keyword evidence="6 7" id="KW-0472">Membrane</keyword>
<dbReference type="InterPro" id="IPR032808">
    <property type="entry name" value="DoxX"/>
</dbReference>
<evidence type="ECO:0000313" key="9">
    <source>
        <dbReference type="Proteomes" id="UP000756703"/>
    </source>
</evidence>
<dbReference type="GO" id="GO:0005886">
    <property type="term" value="C:plasma membrane"/>
    <property type="evidence" value="ECO:0007669"/>
    <property type="project" value="UniProtKB-SubCell"/>
</dbReference>
<evidence type="ECO:0000256" key="2">
    <source>
        <dbReference type="ARBA" id="ARBA00006679"/>
    </source>
</evidence>
<proteinExistence type="inferred from homology"/>
<feature type="transmembrane region" description="Helical" evidence="7">
    <location>
        <begin position="12"/>
        <end position="28"/>
    </location>
</feature>
<feature type="transmembrane region" description="Helical" evidence="7">
    <location>
        <begin position="108"/>
        <end position="127"/>
    </location>
</feature>
<evidence type="ECO:0000256" key="1">
    <source>
        <dbReference type="ARBA" id="ARBA00004651"/>
    </source>
</evidence>
<dbReference type="AlphaFoldDB" id="A0A933DRZ7"/>
<comment type="subcellular location">
    <subcellularLocation>
        <location evidence="1">Cell membrane</location>
        <topology evidence="1">Multi-pass membrane protein</topology>
    </subcellularLocation>
</comment>
<feature type="transmembrane region" description="Helical" evidence="7">
    <location>
        <begin position="75"/>
        <end position="96"/>
    </location>
</feature>
<evidence type="ECO:0000256" key="5">
    <source>
        <dbReference type="ARBA" id="ARBA00022989"/>
    </source>
</evidence>
<keyword evidence="4 7" id="KW-0812">Transmembrane</keyword>
<keyword evidence="3" id="KW-1003">Cell membrane</keyword>
<comment type="caution">
    <text evidence="8">The sequence shown here is derived from an EMBL/GenBank/DDBJ whole genome shotgun (WGS) entry which is preliminary data.</text>
</comment>